<evidence type="ECO:0000256" key="1">
    <source>
        <dbReference type="SAM" id="MobiDB-lite"/>
    </source>
</evidence>
<proteinExistence type="predicted"/>
<reference evidence="3" key="1">
    <citation type="submission" date="2023-06" db="EMBL/GenBank/DDBJ databases">
        <title>Black Yeasts Isolated from many extreme environments.</title>
        <authorList>
            <person name="Coleine C."/>
            <person name="Stajich J.E."/>
            <person name="Selbmann L."/>
        </authorList>
    </citation>
    <scope>NUCLEOTIDE SEQUENCE</scope>
    <source>
        <strain evidence="3">CCFEE 5200</strain>
    </source>
</reference>
<feature type="signal peptide" evidence="2">
    <location>
        <begin position="1"/>
        <end position="20"/>
    </location>
</feature>
<keyword evidence="2" id="KW-0732">Signal</keyword>
<feature type="compositionally biased region" description="Polar residues" evidence="1">
    <location>
        <begin position="103"/>
        <end position="112"/>
    </location>
</feature>
<keyword evidence="4" id="KW-1185">Reference proteome</keyword>
<comment type="caution">
    <text evidence="3">The sequence shown here is derived from an EMBL/GenBank/DDBJ whole genome shotgun (WGS) entry which is preliminary data.</text>
</comment>
<accession>A0AAN6KSI0</accession>
<gene>
    <name evidence="3" type="ORF">LTR91_006743</name>
</gene>
<organism evidence="3 4">
    <name type="scientific">Friedmanniomyces endolithicus</name>
    <dbReference type="NCBI Taxonomy" id="329885"/>
    <lineage>
        <taxon>Eukaryota</taxon>
        <taxon>Fungi</taxon>
        <taxon>Dikarya</taxon>
        <taxon>Ascomycota</taxon>
        <taxon>Pezizomycotina</taxon>
        <taxon>Dothideomycetes</taxon>
        <taxon>Dothideomycetidae</taxon>
        <taxon>Mycosphaerellales</taxon>
        <taxon>Teratosphaeriaceae</taxon>
        <taxon>Friedmanniomyces</taxon>
    </lineage>
</organism>
<dbReference type="Proteomes" id="UP001175353">
    <property type="component" value="Unassembled WGS sequence"/>
</dbReference>
<sequence>MRATSMLSTIGLAFMSPSVALSTVSITTTVSFLTQLGSDSTGVHTHLTGPPFTSHQAVITETVTTTLYSFLPFTSHTPVVTKTSTAGVHSNESCTRHPPFDTKTPTTRNSLPPFTHHPLVTTKTSISSVSTNKSCTAETPAPRISLPPFTHHPLVTTKTSIASVPTSKSCPGQPPVITETPTTRFGLPPFTGHPPVTTKTPVAGVSGSGTFASHPPVTTETSVVGTFSNETFTDHPPVMTKTSIAGVSSNKPLTGYPPAITTPLLARPSFDPRPTLSREFADLLARHVEAETRDRASNLLVPAMLPREPASTACTVKTLFGGQVPIITTVCTHPATACIPCVGCNADQCVEKRDATSLPVTHSVTRAFPWPTELTSITTTVTALSIVGGETSHSMVGPSPFPTPSNSKRQMAIAISAYPDTKTMLPSTVLTFSTTGTKVVTLPTAMCNSTLHDDCITASGAADVKQVLWVVPIVALFMAAVAVV</sequence>
<feature type="region of interest" description="Disordered" evidence="1">
    <location>
        <begin position="89"/>
        <end position="118"/>
    </location>
</feature>
<name>A0AAN6KSI0_9PEZI</name>
<feature type="region of interest" description="Disordered" evidence="1">
    <location>
        <begin position="131"/>
        <end position="150"/>
    </location>
</feature>
<evidence type="ECO:0000313" key="3">
    <source>
        <dbReference type="EMBL" id="KAK0997303.1"/>
    </source>
</evidence>
<evidence type="ECO:0000256" key="2">
    <source>
        <dbReference type="SAM" id="SignalP"/>
    </source>
</evidence>
<dbReference type="AlphaFoldDB" id="A0AAN6KSI0"/>
<dbReference type="EMBL" id="JAUJLE010000046">
    <property type="protein sequence ID" value="KAK0997303.1"/>
    <property type="molecule type" value="Genomic_DNA"/>
</dbReference>
<feature type="chain" id="PRO_5042933046" evidence="2">
    <location>
        <begin position="21"/>
        <end position="484"/>
    </location>
</feature>
<evidence type="ECO:0000313" key="4">
    <source>
        <dbReference type="Proteomes" id="UP001175353"/>
    </source>
</evidence>
<protein>
    <submittedName>
        <fullName evidence="3">Uncharacterized protein</fullName>
    </submittedName>
</protein>